<comment type="subcellular location">
    <subcellularLocation>
        <location evidence="1">Cell outer membrane</location>
    </subcellularLocation>
</comment>
<dbReference type="InterPro" id="IPR006665">
    <property type="entry name" value="OmpA-like"/>
</dbReference>
<dbReference type="InterPro" id="IPR011050">
    <property type="entry name" value="Pectin_lyase_fold/virulence"/>
</dbReference>
<dbReference type="CDD" id="cd07185">
    <property type="entry name" value="OmpA_C-like"/>
    <property type="match status" value="1"/>
</dbReference>
<sequence length="703" mass="76790" precursor="true">MRKLNIRKVSTVLIASIGLIVVEGMTFGRNDFAIAETSRPNYQITVNSDRDDEIQPNNEMTLREAMAIANGSLSIDRLSESERAQIKPLAANAKGSRIIFNLLPNRTTIELRRSLPDISSQNLIIDGTTQAGYDSQKSFAQELAIPQPIVAIAPAKGVEILRGLTIVADGVTIKGLSLYGFNAIESVPTTTPAADIFISHQAPPPDATQQPANSAPFYDSNRAPQGVNLEANWLGIPPTGDIPKRTSSFGVYLFNSSDAVIRHNRIAYHEGSGIVTSVKATGTQIIENAITNNGFDGMPHGIYLEGEVANLRIKGNTLCANDGSGVYLFKPTGAIAIEDNRILFNDRSTSYAAIYLMGNDHRVTNNEIRHQNGSGVAIAAFPKSDRNLIRRNTFTALKGLSIDLISQRHISDRDFMTGDGINLPRDSHFRRVDTANGAINAPIFLATAFPMFSPNQVNIDGTADAETEVDIYRVTGKIDSNLPYGALSEYLTTVKTDVNGRFGTSLKNVQVGDTISAIATDPQYGTSEPAFNARIVNPDLSAPPLSPPPATIPVCTTPPQVVQVPPSPDPIVLSVPRQIHFALDRAEISPTSAKVLDRIADVLKQYPTIVITLTGHTDPRASDAYNVELGFRRSRSVRNYLMRRGIASERMTVRSLGETQLASQGNQITDYARDRRVEIYFKDYRDIEIIFETQEEDLQIEGR</sequence>
<dbReference type="GO" id="GO:0009279">
    <property type="term" value="C:cell outer membrane"/>
    <property type="evidence" value="ECO:0007669"/>
    <property type="project" value="UniProtKB-SubCell"/>
</dbReference>
<dbReference type="EMBL" id="ALWB01000033">
    <property type="protein sequence ID" value="ELS33682.1"/>
    <property type="molecule type" value="Genomic_DNA"/>
</dbReference>
<dbReference type="PATRIC" id="fig|927668.3.peg.1401"/>
<feature type="domain" description="OmpA-like" evidence="5">
    <location>
        <begin position="568"/>
        <end position="685"/>
    </location>
</feature>
<evidence type="ECO:0000256" key="2">
    <source>
        <dbReference type="ARBA" id="ARBA00023136"/>
    </source>
</evidence>
<dbReference type="AlphaFoldDB" id="L8N0D8"/>
<comment type="caution">
    <text evidence="6">The sequence shown here is derived from an EMBL/GenBank/DDBJ whole genome shotgun (WGS) entry which is preliminary data.</text>
</comment>
<dbReference type="InterPro" id="IPR006626">
    <property type="entry name" value="PbH1"/>
</dbReference>
<dbReference type="SMART" id="SM00710">
    <property type="entry name" value="PbH1"/>
    <property type="match status" value="5"/>
</dbReference>
<dbReference type="InterPro" id="IPR050330">
    <property type="entry name" value="Bact_OuterMem_StrucFunc"/>
</dbReference>
<evidence type="ECO:0000256" key="3">
    <source>
        <dbReference type="ARBA" id="ARBA00023237"/>
    </source>
</evidence>
<dbReference type="Gene3D" id="2.160.20.10">
    <property type="entry name" value="Single-stranded right-handed beta-helix, Pectin lyase-like"/>
    <property type="match status" value="1"/>
</dbReference>
<evidence type="ECO:0000256" key="1">
    <source>
        <dbReference type="ARBA" id="ARBA00004442"/>
    </source>
</evidence>
<dbReference type="PRINTS" id="PR01021">
    <property type="entry name" value="OMPADOMAIN"/>
</dbReference>
<dbReference type="InterPro" id="IPR012334">
    <property type="entry name" value="Pectin_lyas_fold"/>
</dbReference>
<keyword evidence="7" id="KW-1185">Reference proteome</keyword>
<keyword evidence="2 4" id="KW-0472">Membrane</keyword>
<evidence type="ECO:0000256" key="4">
    <source>
        <dbReference type="PROSITE-ProRule" id="PRU00473"/>
    </source>
</evidence>
<dbReference type="Proteomes" id="UP000011201">
    <property type="component" value="Unassembled WGS sequence"/>
</dbReference>
<dbReference type="InterPro" id="IPR007742">
    <property type="entry name" value="NosD_dom"/>
</dbReference>
<evidence type="ECO:0000259" key="5">
    <source>
        <dbReference type="PROSITE" id="PS51123"/>
    </source>
</evidence>
<dbReference type="InterPro" id="IPR006664">
    <property type="entry name" value="OMP_bac"/>
</dbReference>
<evidence type="ECO:0000313" key="7">
    <source>
        <dbReference type="Proteomes" id="UP000011201"/>
    </source>
</evidence>
<evidence type="ECO:0000313" key="6">
    <source>
        <dbReference type="EMBL" id="ELS33682.1"/>
    </source>
</evidence>
<dbReference type="PANTHER" id="PTHR30329">
    <property type="entry name" value="STATOR ELEMENT OF FLAGELLAR MOTOR COMPLEX"/>
    <property type="match status" value="1"/>
</dbReference>
<accession>L8N0D8</accession>
<dbReference type="Pfam" id="PF05048">
    <property type="entry name" value="NosD"/>
    <property type="match status" value="1"/>
</dbReference>
<dbReference type="InterPro" id="IPR036737">
    <property type="entry name" value="OmpA-like_sf"/>
</dbReference>
<dbReference type="PANTHER" id="PTHR30329:SF21">
    <property type="entry name" value="LIPOPROTEIN YIAD-RELATED"/>
    <property type="match status" value="1"/>
</dbReference>
<protein>
    <submittedName>
        <fullName evidence="6">OmpA/MotB domain protein</fullName>
    </submittedName>
</protein>
<keyword evidence="3" id="KW-0998">Cell outer membrane</keyword>
<dbReference type="PROSITE" id="PS51123">
    <property type="entry name" value="OMPA_2"/>
    <property type="match status" value="1"/>
</dbReference>
<gene>
    <name evidence="6" type="ORF">Pse7429DRAFT_0622</name>
</gene>
<dbReference type="SUPFAM" id="SSF103088">
    <property type="entry name" value="OmpA-like"/>
    <property type="match status" value="1"/>
</dbReference>
<name>L8N0D8_9CYAN</name>
<organism evidence="6 7">
    <name type="scientific">Pseudanabaena biceps PCC 7429</name>
    <dbReference type="NCBI Taxonomy" id="927668"/>
    <lineage>
        <taxon>Bacteria</taxon>
        <taxon>Bacillati</taxon>
        <taxon>Cyanobacteriota</taxon>
        <taxon>Cyanophyceae</taxon>
        <taxon>Pseudanabaenales</taxon>
        <taxon>Pseudanabaenaceae</taxon>
        <taxon>Pseudanabaena</taxon>
    </lineage>
</organism>
<reference evidence="6 7" key="1">
    <citation type="journal article" date="2013" name="Proc. Natl. Acad. Sci. U.S.A.">
        <title>Improving the coverage of the cyanobacterial phylum using diversity-driven genome sequencing.</title>
        <authorList>
            <person name="Shih P.M."/>
            <person name="Wu D."/>
            <person name="Latifi A."/>
            <person name="Axen S.D."/>
            <person name="Fewer D.P."/>
            <person name="Talla E."/>
            <person name="Calteau A."/>
            <person name="Cai F."/>
            <person name="Tandeau de Marsac N."/>
            <person name="Rippka R."/>
            <person name="Herdman M."/>
            <person name="Sivonen K."/>
            <person name="Coursin T."/>
            <person name="Laurent T."/>
            <person name="Goodwin L."/>
            <person name="Nolan M."/>
            <person name="Davenport K.W."/>
            <person name="Han C.S."/>
            <person name="Rubin E.M."/>
            <person name="Eisen J.A."/>
            <person name="Woyke T."/>
            <person name="Gugger M."/>
            <person name="Kerfeld C.A."/>
        </authorList>
    </citation>
    <scope>NUCLEOTIDE SEQUENCE [LARGE SCALE GENOMIC DNA]</scope>
    <source>
        <strain evidence="6 7">PCC 7429</strain>
    </source>
</reference>
<dbReference type="Pfam" id="PF00691">
    <property type="entry name" value="OmpA"/>
    <property type="match status" value="1"/>
</dbReference>
<dbReference type="Gene3D" id="3.30.1330.60">
    <property type="entry name" value="OmpA-like domain"/>
    <property type="match status" value="1"/>
</dbReference>
<proteinExistence type="predicted"/>
<dbReference type="SUPFAM" id="SSF51126">
    <property type="entry name" value="Pectin lyase-like"/>
    <property type="match status" value="1"/>
</dbReference>